<keyword evidence="3" id="KW-1185">Reference proteome</keyword>
<organism evidence="3 4">
    <name type="scientific">Trichobilharzia regenti</name>
    <name type="common">Nasal bird schistosome</name>
    <dbReference type="NCBI Taxonomy" id="157069"/>
    <lineage>
        <taxon>Eukaryota</taxon>
        <taxon>Metazoa</taxon>
        <taxon>Spiralia</taxon>
        <taxon>Lophotrochozoa</taxon>
        <taxon>Platyhelminthes</taxon>
        <taxon>Trematoda</taxon>
        <taxon>Digenea</taxon>
        <taxon>Strigeidida</taxon>
        <taxon>Schistosomatoidea</taxon>
        <taxon>Schistosomatidae</taxon>
        <taxon>Trichobilharzia</taxon>
    </lineage>
</organism>
<keyword evidence="2" id="KW-1133">Transmembrane helix</keyword>
<sequence>MDSLYLLKRKFIQSNKIYLWWIILLILCKVTTLIYIESSAFQTHSVYWDPDNIIFQTKPVPLLRVKPKDEIIFVCAQESLYILWTYEYQVFESCSMWLNDNLMVNLLLRCPDKSSRRIKMRDVSNIRQKKLSNLTDQKTAMKSSSQNLSIKNFSRYHSPINNKHNATDMMEYLTNRSSKLINKRSLLPIQPVIPNSQLIDRKKYPSQFTLLVEEFAWANGNPSFPVNRPVYFLAQPSVCHSRNMRLGIVNGEFTGLLSDPYANRLLQETLLANHSSLIAYSRRNLSLPTSVNSRCDRNPNKKIIQKNIPISEQHDQQQQRSCTTHSISPVTSSASSVSPAFSTNLIVNQLLKYLPVNLSMIPITTTIAVIIIGTTAAISFIVISLHDL</sequence>
<evidence type="ECO:0000256" key="2">
    <source>
        <dbReference type="SAM" id="Phobius"/>
    </source>
</evidence>
<feature type="transmembrane region" description="Helical" evidence="2">
    <location>
        <begin position="360"/>
        <end position="385"/>
    </location>
</feature>
<accession>A0AA85JZ68</accession>
<dbReference type="AlphaFoldDB" id="A0AA85JZ68"/>
<keyword evidence="2" id="KW-0472">Membrane</keyword>
<feature type="region of interest" description="Disordered" evidence="1">
    <location>
        <begin position="311"/>
        <end position="337"/>
    </location>
</feature>
<feature type="compositionally biased region" description="Low complexity" evidence="1">
    <location>
        <begin position="326"/>
        <end position="337"/>
    </location>
</feature>
<evidence type="ECO:0000313" key="3">
    <source>
        <dbReference type="Proteomes" id="UP000050795"/>
    </source>
</evidence>
<reference evidence="4" key="2">
    <citation type="submission" date="2023-11" db="UniProtKB">
        <authorList>
            <consortium name="WormBaseParasite"/>
        </authorList>
    </citation>
    <scope>IDENTIFICATION</scope>
</reference>
<dbReference type="Proteomes" id="UP000050795">
    <property type="component" value="Unassembled WGS sequence"/>
</dbReference>
<keyword evidence="2" id="KW-0812">Transmembrane</keyword>
<reference evidence="3" key="1">
    <citation type="submission" date="2022-06" db="EMBL/GenBank/DDBJ databases">
        <authorList>
            <person name="Berger JAMES D."/>
            <person name="Berger JAMES D."/>
        </authorList>
    </citation>
    <scope>NUCLEOTIDE SEQUENCE [LARGE SCALE GENOMIC DNA]</scope>
</reference>
<dbReference type="InterPro" id="IPR008972">
    <property type="entry name" value="Cupredoxin"/>
</dbReference>
<evidence type="ECO:0000313" key="4">
    <source>
        <dbReference type="WBParaSite" id="TREG1_67360.1"/>
    </source>
</evidence>
<proteinExistence type="predicted"/>
<protein>
    <recommendedName>
        <fullName evidence="5">Ephrin RBD domain-containing protein</fullName>
    </recommendedName>
</protein>
<dbReference type="WBParaSite" id="TREG1_67360.1">
    <property type="protein sequence ID" value="TREG1_67360.1"/>
    <property type="gene ID" value="TREG1_67360"/>
</dbReference>
<name>A0AA85JZ68_TRIRE</name>
<dbReference type="Gene3D" id="2.60.40.420">
    <property type="entry name" value="Cupredoxins - blue copper proteins"/>
    <property type="match status" value="1"/>
</dbReference>
<feature type="transmembrane region" description="Helical" evidence="2">
    <location>
        <begin position="17"/>
        <end position="36"/>
    </location>
</feature>
<evidence type="ECO:0008006" key="5">
    <source>
        <dbReference type="Google" id="ProtNLM"/>
    </source>
</evidence>
<evidence type="ECO:0000256" key="1">
    <source>
        <dbReference type="SAM" id="MobiDB-lite"/>
    </source>
</evidence>